<dbReference type="EMBL" id="OX458333">
    <property type="protein sequence ID" value="CAI8756115.1"/>
    <property type="molecule type" value="Genomic_DNA"/>
</dbReference>
<keyword evidence="2" id="KW-1185">Reference proteome</keyword>
<evidence type="ECO:0000313" key="2">
    <source>
        <dbReference type="Proteomes" id="UP001162030"/>
    </source>
</evidence>
<reference evidence="1 2" key="1">
    <citation type="submission" date="2023-03" db="EMBL/GenBank/DDBJ databases">
        <authorList>
            <person name="Pearce D."/>
        </authorList>
    </citation>
    <scope>NUCLEOTIDE SEQUENCE [LARGE SCALE GENOMIC DNA]</scope>
    <source>
        <strain evidence="1">Msz</strain>
    </source>
</reference>
<dbReference type="Proteomes" id="UP001162030">
    <property type="component" value="Chromosome"/>
</dbReference>
<organism evidence="1 2">
    <name type="scientific">Methylocaldum szegediense</name>
    <dbReference type="NCBI Taxonomy" id="73780"/>
    <lineage>
        <taxon>Bacteria</taxon>
        <taxon>Pseudomonadati</taxon>
        <taxon>Pseudomonadota</taxon>
        <taxon>Gammaproteobacteria</taxon>
        <taxon>Methylococcales</taxon>
        <taxon>Methylococcaceae</taxon>
        <taxon>Methylocaldum</taxon>
    </lineage>
</organism>
<name>A0ABN8X3K4_9GAMM</name>
<sequence>MTKLRCSSAYNTAFNQLSESEAIQNRFQNAFRDFKTDEFTERAKRLIEILGLYNDLIRTFASERSGGII</sequence>
<accession>A0ABN8X3K4</accession>
<protein>
    <submittedName>
        <fullName evidence="1">Uncharacterized protein</fullName>
    </submittedName>
</protein>
<gene>
    <name evidence="1" type="ORF">MSZNOR_0745</name>
</gene>
<proteinExistence type="predicted"/>
<evidence type="ECO:0000313" key="1">
    <source>
        <dbReference type="EMBL" id="CAI8756115.1"/>
    </source>
</evidence>